<sequence>MGNYKAELSSGLIFIIVVAVAATAANNYYNQPLLPSIADNFGISFDLVGYVPAATQLGYALALFFISPLGDKFNRKVLIRFLSIGLVLSLFLASIAVNIYMLIFASLLIGVFANITQQLIPLAASLSNKSSRGRVIGIVMTGLTIGLLCSRTISGFIGEHFGWRSMFLVAAAIATIIGGILAWRLPATQPSTNERYSELIKSMLRLFNQLPELRQAAVLGALWFAAFNSLWATLAMHVTSEPFLLSTQQAGLFGLVGLAGAIGAKRAGIMADRYGANPVISFALLMILLAFVCLYISKYSIIGLVIGIIMLDLGVFVAQIPNQARVFSLNPEARSRINGMYMLVYYLAGALGSYLGAAAYAYGGWAWSCGVGLVCIVFGISIHFKQQKMSLSLSGL</sequence>
<feature type="transmembrane region" description="Helical" evidence="4">
    <location>
        <begin position="163"/>
        <end position="185"/>
    </location>
</feature>
<keyword evidence="2 4" id="KW-1133">Transmembrane helix</keyword>
<dbReference type="AlphaFoldDB" id="A0A853II17"/>
<gene>
    <name evidence="6" type="ORF">H0A36_27175</name>
</gene>
<dbReference type="PANTHER" id="PTHR42910:SF1">
    <property type="entry name" value="MAJOR FACILITATOR SUPERFAMILY (MFS) PROFILE DOMAIN-CONTAINING PROTEIN"/>
    <property type="match status" value="1"/>
</dbReference>
<keyword evidence="1 4" id="KW-0812">Transmembrane</keyword>
<accession>A0A853II17</accession>
<dbReference type="PANTHER" id="PTHR42910">
    <property type="entry name" value="TRANSPORTER SCO4007-RELATED"/>
    <property type="match status" value="1"/>
</dbReference>
<evidence type="ECO:0000313" key="6">
    <source>
        <dbReference type="EMBL" id="NYZ69701.1"/>
    </source>
</evidence>
<dbReference type="SUPFAM" id="SSF103473">
    <property type="entry name" value="MFS general substrate transporter"/>
    <property type="match status" value="1"/>
</dbReference>
<keyword evidence="3 4" id="KW-0472">Membrane</keyword>
<dbReference type="Gene3D" id="1.20.1250.20">
    <property type="entry name" value="MFS general substrate transporter like domains"/>
    <property type="match status" value="1"/>
</dbReference>
<feature type="transmembrane region" description="Helical" evidence="4">
    <location>
        <begin position="213"/>
        <end position="231"/>
    </location>
</feature>
<dbReference type="PROSITE" id="PS50850">
    <property type="entry name" value="MFS"/>
    <property type="match status" value="1"/>
</dbReference>
<name>A0A853II17_9GAMM</name>
<protein>
    <submittedName>
        <fullName evidence="6">MFS transporter</fullName>
    </submittedName>
</protein>
<dbReference type="Proteomes" id="UP000569732">
    <property type="component" value="Unassembled WGS sequence"/>
</dbReference>
<feature type="transmembrane region" description="Helical" evidence="4">
    <location>
        <begin position="12"/>
        <end position="29"/>
    </location>
</feature>
<feature type="transmembrane region" description="Helical" evidence="4">
    <location>
        <begin position="274"/>
        <end position="295"/>
    </location>
</feature>
<evidence type="ECO:0000256" key="1">
    <source>
        <dbReference type="ARBA" id="ARBA00022692"/>
    </source>
</evidence>
<dbReference type="RefSeq" id="WP_180571680.1">
    <property type="nucleotide sequence ID" value="NZ_JACCKB010000125.1"/>
</dbReference>
<feature type="transmembrane region" description="Helical" evidence="4">
    <location>
        <begin position="365"/>
        <end position="384"/>
    </location>
</feature>
<feature type="transmembrane region" description="Helical" evidence="4">
    <location>
        <begin position="135"/>
        <end position="157"/>
    </location>
</feature>
<dbReference type="InterPro" id="IPR011701">
    <property type="entry name" value="MFS"/>
</dbReference>
<dbReference type="InterPro" id="IPR036259">
    <property type="entry name" value="MFS_trans_sf"/>
</dbReference>
<feature type="transmembrane region" description="Helical" evidence="4">
    <location>
        <begin position="243"/>
        <end position="262"/>
    </location>
</feature>
<evidence type="ECO:0000313" key="7">
    <source>
        <dbReference type="Proteomes" id="UP000569732"/>
    </source>
</evidence>
<evidence type="ECO:0000256" key="3">
    <source>
        <dbReference type="ARBA" id="ARBA00023136"/>
    </source>
</evidence>
<keyword evidence="7" id="KW-1185">Reference proteome</keyword>
<feature type="transmembrane region" description="Helical" evidence="4">
    <location>
        <begin position="340"/>
        <end position="359"/>
    </location>
</feature>
<dbReference type="CDD" id="cd17324">
    <property type="entry name" value="MFS_NepI_like"/>
    <property type="match status" value="1"/>
</dbReference>
<proteinExistence type="predicted"/>
<feature type="domain" description="Major facilitator superfamily (MFS) profile" evidence="5">
    <location>
        <begin position="1"/>
        <end position="396"/>
    </location>
</feature>
<dbReference type="GO" id="GO:0022857">
    <property type="term" value="F:transmembrane transporter activity"/>
    <property type="evidence" value="ECO:0007669"/>
    <property type="project" value="InterPro"/>
</dbReference>
<feature type="transmembrane region" description="Helical" evidence="4">
    <location>
        <begin position="78"/>
        <end position="97"/>
    </location>
</feature>
<reference evidence="6 7" key="1">
    <citation type="submission" date="2020-07" db="EMBL/GenBank/DDBJ databases">
        <title>Endozoicomonas sp. nov., isolated from sediment.</title>
        <authorList>
            <person name="Gu T."/>
        </authorList>
    </citation>
    <scope>NUCLEOTIDE SEQUENCE [LARGE SCALE GENOMIC DNA]</scope>
    <source>
        <strain evidence="6 7">SM1973</strain>
    </source>
</reference>
<evidence type="ECO:0000256" key="2">
    <source>
        <dbReference type="ARBA" id="ARBA00022989"/>
    </source>
</evidence>
<feature type="transmembrane region" description="Helical" evidence="4">
    <location>
        <begin position="49"/>
        <end position="66"/>
    </location>
</feature>
<evidence type="ECO:0000259" key="5">
    <source>
        <dbReference type="PROSITE" id="PS50850"/>
    </source>
</evidence>
<comment type="caution">
    <text evidence="6">The sequence shown here is derived from an EMBL/GenBank/DDBJ whole genome shotgun (WGS) entry which is preliminary data.</text>
</comment>
<feature type="transmembrane region" description="Helical" evidence="4">
    <location>
        <begin position="301"/>
        <end position="320"/>
    </location>
</feature>
<dbReference type="EMBL" id="JACCKB010000125">
    <property type="protein sequence ID" value="NYZ69701.1"/>
    <property type="molecule type" value="Genomic_DNA"/>
</dbReference>
<dbReference type="InterPro" id="IPR020846">
    <property type="entry name" value="MFS_dom"/>
</dbReference>
<dbReference type="Pfam" id="PF07690">
    <property type="entry name" value="MFS_1"/>
    <property type="match status" value="1"/>
</dbReference>
<organism evidence="6 7">
    <name type="scientific">Spartinivicinus marinus</name>
    <dbReference type="NCBI Taxonomy" id="2994442"/>
    <lineage>
        <taxon>Bacteria</taxon>
        <taxon>Pseudomonadati</taxon>
        <taxon>Pseudomonadota</taxon>
        <taxon>Gammaproteobacteria</taxon>
        <taxon>Oceanospirillales</taxon>
        <taxon>Zooshikellaceae</taxon>
        <taxon>Spartinivicinus</taxon>
    </lineage>
</organism>
<evidence type="ECO:0000256" key="4">
    <source>
        <dbReference type="SAM" id="Phobius"/>
    </source>
</evidence>